<evidence type="ECO:0000313" key="3">
    <source>
        <dbReference type="Proteomes" id="UP000267096"/>
    </source>
</evidence>
<evidence type="ECO:0000313" key="4">
    <source>
        <dbReference type="WBParaSite" id="ASIM_0001600201-mRNA-1"/>
    </source>
</evidence>
<reference evidence="2 3" key="2">
    <citation type="submission" date="2018-11" db="EMBL/GenBank/DDBJ databases">
        <authorList>
            <consortium name="Pathogen Informatics"/>
        </authorList>
    </citation>
    <scope>NUCLEOTIDE SEQUENCE [LARGE SCALE GENOMIC DNA]</scope>
</reference>
<proteinExistence type="predicted"/>
<dbReference type="AlphaFoldDB" id="A0A0M3K4W1"/>
<keyword evidence="3" id="KW-1185">Reference proteome</keyword>
<dbReference type="WBParaSite" id="ASIM_0001600201-mRNA-1">
    <property type="protein sequence ID" value="ASIM_0001600201-mRNA-1"/>
    <property type="gene ID" value="ASIM_0001600201"/>
</dbReference>
<sequence>MESQFMSFQRAQLEKGMSFVLELIARRFGVKPGRLCNMDGHRIRDVRDLMSRGAYVLIPAAQRFRETWYFLPDNAIDTSGDYERILERSEQRDRLIQRRERHETAIQQNQQNAQRSKSTMLIKEKKRYLNDESESNSLFTRSRTLPSPSRTRSRDRHEFVEDSRIEADQHYDRRRINRSGKVIGTIGN</sequence>
<gene>
    <name evidence="2" type="ORF">ASIM_LOCUS15409</name>
</gene>
<feature type="region of interest" description="Disordered" evidence="1">
    <location>
        <begin position="132"/>
        <end position="159"/>
    </location>
</feature>
<feature type="compositionally biased region" description="Low complexity" evidence="1">
    <location>
        <begin position="140"/>
        <end position="150"/>
    </location>
</feature>
<dbReference type="Proteomes" id="UP000267096">
    <property type="component" value="Unassembled WGS sequence"/>
</dbReference>
<reference evidence="4" key="1">
    <citation type="submission" date="2017-02" db="UniProtKB">
        <authorList>
            <consortium name="WormBaseParasite"/>
        </authorList>
    </citation>
    <scope>IDENTIFICATION</scope>
</reference>
<organism evidence="4">
    <name type="scientific">Anisakis simplex</name>
    <name type="common">Herring worm</name>
    <dbReference type="NCBI Taxonomy" id="6269"/>
    <lineage>
        <taxon>Eukaryota</taxon>
        <taxon>Metazoa</taxon>
        <taxon>Ecdysozoa</taxon>
        <taxon>Nematoda</taxon>
        <taxon>Chromadorea</taxon>
        <taxon>Rhabditida</taxon>
        <taxon>Spirurina</taxon>
        <taxon>Ascaridomorpha</taxon>
        <taxon>Ascaridoidea</taxon>
        <taxon>Anisakidae</taxon>
        <taxon>Anisakis</taxon>
        <taxon>Anisakis simplex complex</taxon>
    </lineage>
</organism>
<accession>A0A0M3K4W1</accession>
<protein>
    <submittedName>
        <fullName evidence="4">Doublecortin domain-containing protein</fullName>
    </submittedName>
</protein>
<name>A0A0M3K4W1_ANISI</name>
<evidence type="ECO:0000256" key="1">
    <source>
        <dbReference type="SAM" id="MobiDB-lite"/>
    </source>
</evidence>
<evidence type="ECO:0000313" key="2">
    <source>
        <dbReference type="EMBL" id="VDK55066.1"/>
    </source>
</evidence>
<dbReference type="OrthoDB" id="5873877at2759"/>
<dbReference type="EMBL" id="UYRR01032303">
    <property type="protein sequence ID" value="VDK55066.1"/>
    <property type="molecule type" value="Genomic_DNA"/>
</dbReference>